<dbReference type="Proteomes" id="UP000051298">
    <property type="component" value="Unassembled WGS sequence"/>
</dbReference>
<name>A0A0N7LT87_9RHOB</name>
<gene>
    <name evidence="1" type="ORF">THS5294_01299</name>
</gene>
<evidence type="ECO:0000313" key="1">
    <source>
        <dbReference type="EMBL" id="CUH60010.1"/>
    </source>
</evidence>
<protein>
    <submittedName>
        <fullName evidence="1">Uncharacterized protein</fullName>
    </submittedName>
</protein>
<evidence type="ECO:0000313" key="2">
    <source>
        <dbReference type="Proteomes" id="UP000051298"/>
    </source>
</evidence>
<accession>A0A0N7LT87</accession>
<dbReference type="AlphaFoldDB" id="A0A0N7LT87"/>
<reference evidence="1 2" key="1">
    <citation type="submission" date="2015-09" db="EMBL/GenBank/DDBJ databases">
        <authorList>
            <consortium name="Swine Surveillance"/>
        </authorList>
    </citation>
    <scope>NUCLEOTIDE SEQUENCE [LARGE SCALE GENOMIC DNA]</scope>
    <source>
        <strain evidence="1 2">CECT 5294</strain>
    </source>
</reference>
<dbReference type="EMBL" id="CYRX01000020">
    <property type="protein sequence ID" value="CUH60010.1"/>
    <property type="molecule type" value="Genomic_DNA"/>
</dbReference>
<organism evidence="1 2">
    <name type="scientific">Thalassobacter stenotrophicus</name>
    <dbReference type="NCBI Taxonomy" id="266809"/>
    <lineage>
        <taxon>Bacteria</taxon>
        <taxon>Pseudomonadati</taxon>
        <taxon>Pseudomonadota</taxon>
        <taxon>Alphaproteobacteria</taxon>
        <taxon>Rhodobacterales</taxon>
        <taxon>Roseobacteraceae</taxon>
        <taxon>Thalassobacter</taxon>
    </lineage>
</organism>
<proteinExistence type="predicted"/>
<sequence>MTKAMWASPIKVAMPVKVQYSELIRGCRHELSFYLREPVR</sequence>